<sequence>MRIAFSNDHAGAPMREHLLPILKQLGHEVLDFGADGQASVDYPDYASPALRALISGQVERTILVCGSGVGMSIVANRIPGVRCALAVDVWTAEMSRRHNDTNCLALRAREQDPKVNVAIVEKWLATDFEGDRHRRRIEKIEEIAAALRKEL</sequence>
<feature type="active site" description="Proton acceptor" evidence="3">
    <location>
        <position position="65"/>
    </location>
</feature>
<dbReference type="NCBIfam" id="NF004051">
    <property type="entry name" value="PRK05571.1"/>
    <property type="match status" value="1"/>
</dbReference>
<dbReference type="Gene3D" id="3.40.1400.10">
    <property type="entry name" value="Sugar-phosphate isomerase, RpiB/LacA/LacB"/>
    <property type="match status" value="1"/>
</dbReference>
<keyword evidence="2 5" id="KW-0413">Isomerase</keyword>
<feature type="binding site" evidence="4">
    <location>
        <position position="132"/>
    </location>
    <ligand>
        <name>D-ribulose 5-phosphate</name>
        <dbReference type="ChEBI" id="CHEBI:58121"/>
    </ligand>
</feature>
<dbReference type="Proteomes" id="UP000262583">
    <property type="component" value="Chromosome"/>
</dbReference>
<proteinExistence type="inferred from homology"/>
<dbReference type="InterPro" id="IPR004785">
    <property type="entry name" value="RpiB"/>
</dbReference>
<dbReference type="Pfam" id="PF02502">
    <property type="entry name" value="LacAB_rpiB"/>
    <property type="match status" value="1"/>
</dbReference>
<protein>
    <submittedName>
        <fullName evidence="5">Ribose 5-phosphate isomerase B</fullName>
    </submittedName>
</protein>
<reference evidence="5 6" key="1">
    <citation type="submission" date="2018-05" db="EMBL/GenBank/DDBJ databases">
        <title>A metagenomic window into the 2 km-deep terrestrial subsurface aquifer revealed taxonomically and functionally diverse microbial community comprising novel uncultured bacterial lineages.</title>
        <authorList>
            <person name="Kadnikov V.V."/>
            <person name="Mardanov A.V."/>
            <person name="Beletsky A.V."/>
            <person name="Banks D."/>
            <person name="Pimenov N.V."/>
            <person name="Frank Y.A."/>
            <person name="Karnachuk O.V."/>
            <person name="Ravin N.V."/>
        </authorList>
    </citation>
    <scope>NUCLEOTIDE SEQUENCE [LARGE SCALE GENOMIC DNA]</scope>
    <source>
        <strain evidence="5">BY</strain>
    </source>
</reference>
<gene>
    <name evidence="5" type="ORF">BRCON_0791</name>
</gene>
<dbReference type="PIRSF" id="PIRSF005384">
    <property type="entry name" value="RpiB_LacA_B"/>
    <property type="match status" value="1"/>
</dbReference>
<dbReference type="AlphaFoldDB" id="A0A2Z4Y3V2"/>
<dbReference type="GO" id="GO:0016861">
    <property type="term" value="F:intramolecular oxidoreductase activity, interconverting aldoses and ketoses"/>
    <property type="evidence" value="ECO:0007669"/>
    <property type="project" value="UniProtKB-ARBA"/>
</dbReference>
<feature type="binding site" evidence="4">
    <location>
        <position position="109"/>
    </location>
    <ligand>
        <name>D-ribulose 5-phosphate</name>
        <dbReference type="ChEBI" id="CHEBI:58121"/>
    </ligand>
</feature>
<dbReference type="InterPro" id="IPR003500">
    <property type="entry name" value="RpiB_LacA_LacB"/>
</dbReference>
<dbReference type="GO" id="GO:0005975">
    <property type="term" value="P:carbohydrate metabolic process"/>
    <property type="evidence" value="ECO:0007669"/>
    <property type="project" value="InterPro"/>
</dbReference>
<feature type="binding site" evidence="4">
    <location>
        <begin position="66"/>
        <end position="70"/>
    </location>
    <ligand>
        <name>D-ribulose 5-phosphate</name>
        <dbReference type="ChEBI" id="CHEBI:58121"/>
    </ligand>
</feature>
<dbReference type="NCBIfam" id="TIGR00689">
    <property type="entry name" value="rpiB_lacA_lacB"/>
    <property type="match status" value="1"/>
</dbReference>
<dbReference type="PANTHER" id="PTHR30345">
    <property type="entry name" value="RIBOSE-5-PHOSPHATE ISOMERASE B"/>
    <property type="match status" value="1"/>
</dbReference>
<evidence type="ECO:0000256" key="3">
    <source>
        <dbReference type="PIRSR" id="PIRSR005384-1"/>
    </source>
</evidence>
<evidence type="ECO:0000256" key="2">
    <source>
        <dbReference type="ARBA" id="ARBA00023235"/>
    </source>
</evidence>
<feature type="binding site" evidence="4">
    <location>
        <position position="136"/>
    </location>
    <ligand>
        <name>D-ribulose 5-phosphate</name>
        <dbReference type="ChEBI" id="CHEBI:58121"/>
    </ligand>
</feature>
<feature type="active site" description="Proton donor" evidence="3">
    <location>
        <position position="98"/>
    </location>
</feature>
<evidence type="ECO:0000256" key="4">
    <source>
        <dbReference type="PIRSR" id="PIRSR005384-2"/>
    </source>
</evidence>
<dbReference type="EMBL" id="CP030759">
    <property type="protein sequence ID" value="AXA35568.1"/>
    <property type="molecule type" value="Genomic_DNA"/>
</dbReference>
<dbReference type="InterPro" id="IPR036569">
    <property type="entry name" value="RpiB_LacA_LacB_sf"/>
</dbReference>
<feature type="binding site" evidence="4">
    <location>
        <position position="99"/>
    </location>
    <ligand>
        <name>D-ribulose 5-phosphate</name>
        <dbReference type="ChEBI" id="CHEBI:58121"/>
    </ligand>
</feature>
<name>A0A2Z4Y3V2_SUMC1</name>
<evidence type="ECO:0000313" key="5">
    <source>
        <dbReference type="EMBL" id="AXA35568.1"/>
    </source>
</evidence>
<dbReference type="NCBIfam" id="TIGR01120">
    <property type="entry name" value="rpiB"/>
    <property type="match status" value="1"/>
</dbReference>
<accession>A0A2Z4Y3V2</accession>
<dbReference type="KEGG" id="schv:BRCON_0791"/>
<organism evidence="5 6">
    <name type="scientific">Sumerlaea chitinivorans</name>
    <dbReference type="NCBI Taxonomy" id="2250252"/>
    <lineage>
        <taxon>Bacteria</taxon>
        <taxon>Candidatus Sumerlaeota</taxon>
        <taxon>Candidatus Sumerlaeia</taxon>
        <taxon>Candidatus Sumerlaeales</taxon>
        <taxon>Candidatus Sumerlaeaceae</taxon>
        <taxon>Candidatus Sumerlaea</taxon>
    </lineage>
</organism>
<feature type="binding site" evidence="4">
    <location>
        <begin position="8"/>
        <end position="9"/>
    </location>
    <ligand>
        <name>D-ribulose 5-phosphate</name>
        <dbReference type="ChEBI" id="CHEBI:58121"/>
    </ligand>
</feature>
<dbReference type="PANTHER" id="PTHR30345:SF0">
    <property type="entry name" value="DNA DAMAGE-REPAIR_TOLERATION PROTEIN DRT102"/>
    <property type="match status" value="1"/>
</dbReference>
<comment type="similarity">
    <text evidence="1">Belongs to the LacAB/RpiB family.</text>
</comment>
<evidence type="ECO:0000256" key="1">
    <source>
        <dbReference type="ARBA" id="ARBA00008754"/>
    </source>
</evidence>
<evidence type="ECO:0000313" key="6">
    <source>
        <dbReference type="Proteomes" id="UP000262583"/>
    </source>
</evidence>
<dbReference type="SUPFAM" id="SSF89623">
    <property type="entry name" value="Ribose/Galactose isomerase RpiB/AlsB"/>
    <property type="match status" value="1"/>
</dbReference>